<protein>
    <submittedName>
        <fullName evidence="1">Uncharacterized protein</fullName>
    </submittedName>
</protein>
<gene>
    <name evidence="1" type="ORF">HOLleu_18534</name>
</gene>
<accession>A0A9Q1C2Z4</accession>
<dbReference type="Proteomes" id="UP001152320">
    <property type="component" value="Chromosome 8"/>
</dbReference>
<proteinExistence type="predicted"/>
<dbReference type="Gene3D" id="3.30.70.270">
    <property type="match status" value="1"/>
</dbReference>
<sequence>MYTCLPFSAPEVFQSVMLQVFDGIEGVEIVAGYILVWGEDDNQHEHCLRNRLYES</sequence>
<keyword evidence="2" id="KW-1185">Reference proteome</keyword>
<evidence type="ECO:0000313" key="1">
    <source>
        <dbReference type="EMBL" id="KAJ8037652.1"/>
    </source>
</evidence>
<reference evidence="1" key="1">
    <citation type="submission" date="2021-10" db="EMBL/GenBank/DDBJ databases">
        <title>Tropical sea cucumber genome reveals ecological adaptation and Cuvierian tubules defense mechanism.</title>
        <authorList>
            <person name="Chen T."/>
        </authorList>
    </citation>
    <scope>NUCLEOTIDE SEQUENCE</scope>
    <source>
        <strain evidence="1">Nanhai2018</strain>
        <tissue evidence="1">Muscle</tissue>
    </source>
</reference>
<name>A0A9Q1C2Z4_HOLLE</name>
<comment type="caution">
    <text evidence="1">The sequence shown here is derived from an EMBL/GenBank/DDBJ whole genome shotgun (WGS) entry which is preliminary data.</text>
</comment>
<evidence type="ECO:0000313" key="2">
    <source>
        <dbReference type="Proteomes" id="UP001152320"/>
    </source>
</evidence>
<dbReference type="OrthoDB" id="775972at2759"/>
<dbReference type="InterPro" id="IPR043128">
    <property type="entry name" value="Rev_trsase/Diguanyl_cyclase"/>
</dbReference>
<dbReference type="EMBL" id="JAIZAY010000008">
    <property type="protein sequence ID" value="KAJ8037652.1"/>
    <property type="molecule type" value="Genomic_DNA"/>
</dbReference>
<dbReference type="AlphaFoldDB" id="A0A9Q1C2Z4"/>
<organism evidence="1 2">
    <name type="scientific">Holothuria leucospilota</name>
    <name type="common">Black long sea cucumber</name>
    <name type="synonym">Mertensiothuria leucospilota</name>
    <dbReference type="NCBI Taxonomy" id="206669"/>
    <lineage>
        <taxon>Eukaryota</taxon>
        <taxon>Metazoa</taxon>
        <taxon>Echinodermata</taxon>
        <taxon>Eleutherozoa</taxon>
        <taxon>Echinozoa</taxon>
        <taxon>Holothuroidea</taxon>
        <taxon>Aspidochirotacea</taxon>
        <taxon>Aspidochirotida</taxon>
        <taxon>Holothuriidae</taxon>
        <taxon>Holothuria</taxon>
    </lineage>
</organism>